<dbReference type="EMBL" id="BAABME010003559">
    <property type="protein sequence ID" value="GAA0159255.1"/>
    <property type="molecule type" value="Genomic_DNA"/>
</dbReference>
<comment type="caution">
    <text evidence="1">The sequence shown here is derived from an EMBL/GenBank/DDBJ whole genome shotgun (WGS) entry which is preliminary data.</text>
</comment>
<keyword evidence="2" id="KW-1185">Reference proteome</keyword>
<evidence type="ECO:0000313" key="2">
    <source>
        <dbReference type="Proteomes" id="UP001454036"/>
    </source>
</evidence>
<accession>A0AAV3Q6W0</accession>
<organism evidence="1 2">
    <name type="scientific">Lithospermum erythrorhizon</name>
    <name type="common">Purple gromwell</name>
    <name type="synonym">Lithospermum officinale var. erythrorhizon</name>
    <dbReference type="NCBI Taxonomy" id="34254"/>
    <lineage>
        <taxon>Eukaryota</taxon>
        <taxon>Viridiplantae</taxon>
        <taxon>Streptophyta</taxon>
        <taxon>Embryophyta</taxon>
        <taxon>Tracheophyta</taxon>
        <taxon>Spermatophyta</taxon>
        <taxon>Magnoliopsida</taxon>
        <taxon>eudicotyledons</taxon>
        <taxon>Gunneridae</taxon>
        <taxon>Pentapetalae</taxon>
        <taxon>asterids</taxon>
        <taxon>lamiids</taxon>
        <taxon>Boraginales</taxon>
        <taxon>Boraginaceae</taxon>
        <taxon>Boraginoideae</taxon>
        <taxon>Lithospermeae</taxon>
        <taxon>Lithospermum</taxon>
    </lineage>
</organism>
<dbReference type="AlphaFoldDB" id="A0AAV3Q6W0"/>
<proteinExistence type="predicted"/>
<gene>
    <name evidence="1" type="ORF">LIER_16076</name>
</gene>
<reference evidence="1 2" key="1">
    <citation type="submission" date="2024-01" db="EMBL/GenBank/DDBJ databases">
        <title>The complete chloroplast genome sequence of Lithospermum erythrorhizon: insights into the phylogenetic relationship among Boraginaceae species and the maternal lineages of purple gromwells.</title>
        <authorList>
            <person name="Okada T."/>
            <person name="Watanabe K."/>
        </authorList>
    </citation>
    <scope>NUCLEOTIDE SEQUENCE [LARGE SCALE GENOMIC DNA]</scope>
</reference>
<dbReference type="Proteomes" id="UP001454036">
    <property type="component" value="Unassembled WGS sequence"/>
</dbReference>
<name>A0AAV3Q6W0_LITER</name>
<protein>
    <submittedName>
        <fullName evidence="1">Uncharacterized protein</fullName>
    </submittedName>
</protein>
<evidence type="ECO:0000313" key="1">
    <source>
        <dbReference type="EMBL" id="GAA0159255.1"/>
    </source>
</evidence>
<sequence>MVALKIYAMQTSDAMIKLGMSMPKSLMTLVKDSVNIDKYKNSGRCTSMILLNSVVPLPCLALQAWRSCKLLPLTNLQVADQNNLGFDEFGWWPLALAVLLGRANIGRRDDIFIHFTKETKEHK</sequence>